<feature type="compositionally biased region" description="Low complexity" evidence="3">
    <location>
        <begin position="257"/>
        <end position="269"/>
    </location>
</feature>
<dbReference type="InterPro" id="IPR000504">
    <property type="entry name" value="RRM_dom"/>
</dbReference>
<dbReference type="EMBL" id="CP151503">
    <property type="protein sequence ID" value="WZN60541.1"/>
    <property type="molecule type" value="Genomic_DNA"/>
</dbReference>
<evidence type="ECO:0000256" key="1">
    <source>
        <dbReference type="ARBA" id="ARBA00022884"/>
    </source>
</evidence>
<evidence type="ECO:0000259" key="4">
    <source>
        <dbReference type="PROSITE" id="PS50102"/>
    </source>
</evidence>
<accession>A0AAX4P429</accession>
<dbReference type="Pfam" id="PF00076">
    <property type="entry name" value="RRM_1"/>
    <property type="match status" value="1"/>
</dbReference>
<dbReference type="InterPro" id="IPR035979">
    <property type="entry name" value="RBD_domain_sf"/>
</dbReference>
<dbReference type="SUPFAM" id="SSF54928">
    <property type="entry name" value="RNA-binding domain, RBD"/>
    <property type="match status" value="1"/>
</dbReference>
<name>A0AAX4P429_9CHLO</name>
<dbReference type="Gene3D" id="3.30.70.330">
    <property type="match status" value="1"/>
</dbReference>
<reference evidence="5 6" key="1">
    <citation type="submission" date="2024-03" db="EMBL/GenBank/DDBJ databases">
        <title>Complete genome sequence of the green alga Chloropicon roscoffensis RCC1871.</title>
        <authorList>
            <person name="Lemieux C."/>
            <person name="Pombert J.-F."/>
            <person name="Otis C."/>
            <person name="Turmel M."/>
        </authorList>
    </citation>
    <scope>NUCLEOTIDE SEQUENCE [LARGE SCALE GENOMIC DNA]</scope>
    <source>
        <strain evidence="5 6">RCC1871</strain>
    </source>
</reference>
<dbReference type="AlphaFoldDB" id="A0AAX4P429"/>
<dbReference type="PANTHER" id="PTHR48027">
    <property type="entry name" value="HETEROGENEOUS NUCLEAR RIBONUCLEOPROTEIN 87F-RELATED"/>
    <property type="match status" value="1"/>
</dbReference>
<dbReference type="InterPro" id="IPR052462">
    <property type="entry name" value="SLIRP/GR-RBP-like"/>
</dbReference>
<dbReference type="InterPro" id="IPR012677">
    <property type="entry name" value="Nucleotide-bd_a/b_plait_sf"/>
</dbReference>
<dbReference type="GO" id="GO:0003723">
    <property type="term" value="F:RNA binding"/>
    <property type="evidence" value="ECO:0007669"/>
    <property type="project" value="UniProtKB-UniRule"/>
</dbReference>
<evidence type="ECO:0000313" key="5">
    <source>
        <dbReference type="EMBL" id="WZN60541.1"/>
    </source>
</evidence>
<dbReference type="Proteomes" id="UP001472866">
    <property type="component" value="Chromosome 03"/>
</dbReference>
<keyword evidence="1 2" id="KW-0694">RNA-binding</keyword>
<feature type="region of interest" description="Disordered" evidence="3">
    <location>
        <begin position="1"/>
        <end position="104"/>
    </location>
</feature>
<feature type="domain" description="RRM" evidence="4">
    <location>
        <begin position="111"/>
        <end position="189"/>
    </location>
</feature>
<organism evidence="5 6">
    <name type="scientific">Chloropicon roscoffensis</name>
    <dbReference type="NCBI Taxonomy" id="1461544"/>
    <lineage>
        <taxon>Eukaryota</taxon>
        <taxon>Viridiplantae</taxon>
        <taxon>Chlorophyta</taxon>
        <taxon>Chloropicophyceae</taxon>
        <taxon>Chloropicales</taxon>
        <taxon>Chloropicaceae</taxon>
        <taxon>Chloropicon</taxon>
    </lineage>
</organism>
<proteinExistence type="predicted"/>
<sequence length="269" mass="31799">MSDYGRDDYERRDRERSYDRYDRSPPRRSYEDRDRYDDRDRHGRDRYDDRDRYGDRDRGYGRDRYERRERYGDRYGRDRDRGDRGGYRRERRRSPPKRNAIHERDPAKMDCRVYVWNLSYRTKWTALKDHFKEVGEVAYADVIMDRQRNRSKGCGVVEFTCPEDAKKAIDMMFDTVLDDRKIAVREDRPAGADGYVKRPKDAEDRLPPKSDRPAPRAEGGDKADNPGLEKKMDDDLDNYFASRPDDAETAPAKEDAAPPAEAEMAPAEA</sequence>
<feature type="compositionally biased region" description="Basic and acidic residues" evidence="3">
    <location>
        <begin position="243"/>
        <end position="256"/>
    </location>
</feature>
<dbReference type="FunFam" id="3.30.70.330:FF:000034">
    <property type="entry name" value="heterogeneous nuclear ribonucleoprotein M isoform X1"/>
    <property type="match status" value="1"/>
</dbReference>
<evidence type="ECO:0000256" key="3">
    <source>
        <dbReference type="SAM" id="MobiDB-lite"/>
    </source>
</evidence>
<dbReference type="SMART" id="SM00360">
    <property type="entry name" value="RRM"/>
    <property type="match status" value="1"/>
</dbReference>
<evidence type="ECO:0000313" key="6">
    <source>
        <dbReference type="Proteomes" id="UP001472866"/>
    </source>
</evidence>
<evidence type="ECO:0000256" key="2">
    <source>
        <dbReference type="PROSITE-ProRule" id="PRU00176"/>
    </source>
</evidence>
<dbReference type="PROSITE" id="PS50102">
    <property type="entry name" value="RRM"/>
    <property type="match status" value="1"/>
</dbReference>
<protein>
    <submittedName>
        <fullName evidence="5">RNA-binding domain-containing protein</fullName>
    </submittedName>
</protein>
<feature type="region of interest" description="Disordered" evidence="3">
    <location>
        <begin position="188"/>
        <end position="269"/>
    </location>
</feature>
<keyword evidence="6" id="KW-1185">Reference proteome</keyword>
<feature type="compositionally biased region" description="Basic and acidic residues" evidence="3">
    <location>
        <begin position="188"/>
        <end position="233"/>
    </location>
</feature>
<feature type="compositionally biased region" description="Basic and acidic residues" evidence="3">
    <location>
        <begin position="1"/>
        <end position="88"/>
    </location>
</feature>
<gene>
    <name evidence="5" type="ORF">HKI87_03g20750</name>
</gene>